<keyword evidence="9" id="KW-1185">Reference proteome</keyword>
<dbReference type="CDD" id="cd07333">
    <property type="entry name" value="M48C_bepA_like"/>
    <property type="match status" value="1"/>
</dbReference>
<name>A0ABQ0A6K0_9GAMM</name>
<keyword evidence="4" id="KW-0378">Hydrolase</keyword>
<dbReference type="Pfam" id="PF01435">
    <property type="entry name" value="Peptidase_M48"/>
    <property type="match status" value="1"/>
</dbReference>
<evidence type="ECO:0000313" key="8">
    <source>
        <dbReference type="EMBL" id="GAA6167279.1"/>
    </source>
</evidence>
<gene>
    <name evidence="8" type="ORF">NBRC116591_10890</name>
</gene>
<reference evidence="8 9" key="1">
    <citation type="submission" date="2024-04" db="EMBL/GenBank/DDBJ databases">
        <title>Draft genome sequence of Sessilibacter corallicola NBRC 116591.</title>
        <authorList>
            <person name="Miyakawa T."/>
            <person name="Kusuya Y."/>
            <person name="Miura T."/>
        </authorList>
    </citation>
    <scope>NUCLEOTIDE SEQUENCE [LARGE SCALE GENOMIC DNA]</scope>
    <source>
        <strain evidence="8 9">KU-00831-HH</strain>
    </source>
</reference>
<comment type="caution">
    <text evidence="8">The sequence shown here is derived from an EMBL/GenBank/DDBJ whole genome shotgun (WGS) entry which is preliminary data.</text>
</comment>
<sequence>MKKKMPFTFKKRFLNLVIPATVILGAAVLPGCAINPATGKIDTVTMTNAREISLGKELYEEMIKGLPIYTDEELNAYVDEVGQRVAAAGDRTNIEYHFTVVDSPDINAFALPGGYIFINRGLITYLQNEAQLAAVLGHEVAHVTARHAVRQQSARAGRNVGAVFAGILTGSSTVASAAAQWSDAAIAGYGREMELEADGFGAEYIRNAGYSGEAMIDVIGILKDHERFTKQQAKDQKRSFVAYHGVFATHPRNDKRLREAVESADGQNNRGELFEERFQEKTEGLVWGENFDRPATKSADKKQPKENRYTHNRLGFTLLFPDEWTVSNKNKAIVGEPADQSASLNLTVARVDPKGNFEDVLRDKFNVNLLKQSEPLNQFGLRGHTGIKSGEGNDERIAILVHGNRGYILQGKVEQADESVNYDQLFMRSIRSFQPARPQAPQTAKKRSSKVIKYVTANQNTTFARLAHQLKLGQYGEEQLRLINGYYPRGEPLPGERIKIVQ</sequence>
<keyword evidence="6 8" id="KW-0482">Metalloprotease</keyword>
<keyword evidence="5" id="KW-0862">Zinc</keyword>
<dbReference type="InterPro" id="IPR001915">
    <property type="entry name" value="Peptidase_M48"/>
</dbReference>
<evidence type="ECO:0000256" key="1">
    <source>
        <dbReference type="ARBA" id="ARBA00001947"/>
    </source>
</evidence>
<keyword evidence="3" id="KW-0479">Metal-binding</keyword>
<evidence type="ECO:0000256" key="2">
    <source>
        <dbReference type="ARBA" id="ARBA00022670"/>
    </source>
</evidence>
<organism evidence="8 9">
    <name type="scientific">Sessilibacter corallicola</name>
    <dbReference type="NCBI Taxonomy" id="2904075"/>
    <lineage>
        <taxon>Bacteria</taxon>
        <taxon>Pseudomonadati</taxon>
        <taxon>Pseudomonadota</taxon>
        <taxon>Gammaproteobacteria</taxon>
        <taxon>Cellvibrionales</taxon>
        <taxon>Cellvibrionaceae</taxon>
        <taxon>Sessilibacter</taxon>
    </lineage>
</organism>
<dbReference type="InterPro" id="IPR051156">
    <property type="entry name" value="Mito/Outer_Membr_Metalloprot"/>
</dbReference>
<evidence type="ECO:0000256" key="6">
    <source>
        <dbReference type="ARBA" id="ARBA00023049"/>
    </source>
</evidence>
<evidence type="ECO:0000256" key="5">
    <source>
        <dbReference type="ARBA" id="ARBA00022833"/>
    </source>
</evidence>
<dbReference type="EMBL" id="BAABWN010000003">
    <property type="protein sequence ID" value="GAA6167279.1"/>
    <property type="molecule type" value="Genomic_DNA"/>
</dbReference>
<feature type="domain" description="Peptidase M48" evidence="7">
    <location>
        <begin position="74"/>
        <end position="261"/>
    </location>
</feature>
<dbReference type="GO" id="GO:0008237">
    <property type="term" value="F:metallopeptidase activity"/>
    <property type="evidence" value="ECO:0007669"/>
    <property type="project" value="UniProtKB-KW"/>
</dbReference>
<comment type="cofactor">
    <cofactor evidence="1">
        <name>Zn(2+)</name>
        <dbReference type="ChEBI" id="CHEBI:29105"/>
    </cofactor>
</comment>
<protein>
    <submittedName>
        <fullName evidence="8">M48 family metalloprotease</fullName>
    </submittedName>
</protein>
<dbReference type="PANTHER" id="PTHR22726">
    <property type="entry name" value="METALLOENDOPEPTIDASE OMA1"/>
    <property type="match status" value="1"/>
</dbReference>
<proteinExistence type="predicted"/>
<dbReference type="Gene3D" id="3.30.2010.10">
    <property type="entry name" value="Metalloproteases ('zincins'), catalytic domain"/>
    <property type="match status" value="1"/>
</dbReference>
<evidence type="ECO:0000313" key="9">
    <source>
        <dbReference type="Proteomes" id="UP001465153"/>
    </source>
</evidence>
<dbReference type="PANTHER" id="PTHR22726:SF24">
    <property type="entry name" value="M48 FAMILY METALLOPEPTIDASE"/>
    <property type="match status" value="1"/>
</dbReference>
<keyword evidence="2" id="KW-0645">Protease</keyword>
<dbReference type="Proteomes" id="UP001465153">
    <property type="component" value="Unassembled WGS sequence"/>
</dbReference>
<evidence type="ECO:0000259" key="7">
    <source>
        <dbReference type="Pfam" id="PF01435"/>
    </source>
</evidence>
<dbReference type="RefSeq" id="WP_233088675.1">
    <property type="nucleotide sequence ID" value="NZ_BAABWN010000003.1"/>
</dbReference>
<accession>A0ABQ0A6K0</accession>
<evidence type="ECO:0000256" key="3">
    <source>
        <dbReference type="ARBA" id="ARBA00022723"/>
    </source>
</evidence>
<evidence type="ECO:0000256" key="4">
    <source>
        <dbReference type="ARBA" id="ARBA00022801"/>
    </source>
</evidence>